<dbReference type="Proteomes" id="UP000001095">
    <property type="component" value="Unassembled WGS sequence"/>
</dbReference>
<gene>
    <name evidence="9" type="ORF">HMPREF9696_02243</name>
</gene>
<protein>
    <submittedName>
        <fullName evidence="9">TIGR01620 family protein</fullName>
    </submittedName>
</protein>
<reference evidence="9 10" key="1">
    <citation type="submission" date="2012-04" db="EMBL/GenBank/DDBJ databases">
        <title>The Genome Sequence of Afipia clevelandensis ATCC 49720.</title>
        <authorList>
            <consortium name="The Broad Institute Genome Sequencing Platform"/>
            <person name="Earl A."/>
            <person name="Ward D."/>
            <person name="Feldgarden M."/>
            <person name="Gevers D."/>
            <person name="Huys G."/>
            <person name="Walker B."/>
            <person name="Young S.K."/>
            <person name="Zeng Q."/>
            <person name="Gargeya S."/>
            <person name="Fitzgerald M."/>
            <person name="Haas B."/>
            <person name="Abouelleil A."/>
            <person name="Alvarado L."/>
            <person name="Arachchi H.M."/>
            <person name="Berlin A."/>
            <person name="Chapman S.B."/>
            <person name="Goldberg J."/>
            <person name="Griggs A."/>
            <person name="Gujja S."/>
            <person name="Hansen M."/>
            <person name="Howarth C."/>
            <person name="Imamovic A."/>
            <person name="Larimer J."/>
            <person name="McCowen C."/>
            <person name="Montmayeur A."/>
            <person name="Murphy C."/>
            <person name="Neiman D."/>
            <person name="Pearson M."/>
            <person name="Priest M."/>
            <person name="Roberts A."/>
            <person name="Saif S."/>
            <person name="Shea T."/>
            <person name="Sisk P."/>
            <person name="Sykes S."/>
            <person name="Wortman J."/>
            <person name="Nusbaum C."/>
            <person name="Birren B."/>
        </authorList>
    </citation>
    <scope>NUCLEOTIDE SEQUENCE [LARGE SCALE GENOMIC DNA]</scope>
    <source>
        <strain evidence="9 10">ATCC 49720</strain>
    </source>
</reference>
<organism evidence="9 10">
    <name type="scientific">Afipia clevelandensis ATCC 49720</name>
    <dbReference type="NCBI Taxonomy" id="883079"/>
    <lineage>
        <taxon>Bacteria</taxon>
        <taxon>Pseudomonadati</taxon>
        <taxon>Pseudomonadota</taxon>
        <taxon>Alphaproteobacteria</taxon>
        <taxon>Hyphomicrobiales</taxon>
        <taxon>Nitrobacteraceae</taxon>
        <taxon>Afipia</taxon>
    </lineage>
</organism>
<feature type="transmembrane region" description="Helical" evidence="8">
    <location>
        <begin position="68"/>
        <end position="89"/>
    </location>
</feature>
<evidence type="ECO:0000256" key="2">
    <source>
        <dbReference type="ARBA" id="ARBA00008255"/>
    </source>
</evidence>
<evidence type="ECO:0000256" key="3">
    <source>
        <dbReference type="ARBA" id="ARBA00022475"/>
    </source>
</evidence>
<sequence>MSDKPHHRKPAAFKLDDPRVILMDTEDEAVRSPRGKVLITPEADPAQLPVPIDDPAIPARKGFGWGGVFWTALGGLVVLGLGLGISNLVEELFNRSASLGYIGLVFAILAVIALVVIIAREALSLARLETIEKLHARANAVLLSDDRKDSDAIVRDLLKIAHDNPRLARARAALEEHGRDIIDGADMVRLAERELMTPLDQEARRLVSSAAQRVSIVTAVSPGAVIDMLFVFAAAVRLVRQLARLYGGRPGTLGMIRLMRHVIAHLALTGGMAASDSLIQQMLGHGITAKLSAKLGEGLLNGLLTARLGLAAIDVTRPLPFEALPRPALSDLAKDLLRRVGGDDSKS</sequence>
<dbReference type="OrthoDB" id="9816060at2"/>
<comment type="similarity">
    <text evidence="2">Belongs to the UPF0283 family.</text>
</comment>
<accession>K8P3H7</accession>
<dbReference type="EMBL" id="AGWY01000008">
    <property type="protein sequence ID" value="EKS36031.1"/>
    <property type="molecule type" value="Genomic_DNA"/>
</dbReference>
<dbReference type="NCBIfam" id="TIGR01620">
    <property type="entry name" value="hyp_HI0043"/>
    <property type="match status" value="1"/>
</dbReference>
<evidence type="ECO:0000313" key="10">
    <source>
        <dbReference type="Proteomes" id="UP000001095"/>
    </source>
</evidence>
<evidence type="ECO:0000256" key="7">
    <source>
        <dbReference type="ARBA" id="ARBA00023136"/>
    </source>
</evidence>
<comment type="caution">
    <text evidence="9">The sequence shown here is derived from an EMBL/GenBank/DDBJ whole genome shotgun (WGS) entry which is preliminary data.</text>
</comment>
<evidence type="ECO:0000256" key="6">
    <source>
        <dbReference type="ARBA" id="ARBA00022989"/>
    </source>
</evidence>
<name>K8P3H7_9BRAD</name>
<evidence type="ECO:0000256" key="1">
    <source>
        <dbReference type="ARBA" id="ARBA00004429"/>
    </source>
</evidence>
<keyword evidence="10" id="KW-1185">Reference proteome</keyword>
<proteinExistence type="inferred from homology"/>
<evidence type="ECO:0000313" key="9">
    <source>
        <dbReference type="EMBL" id="EKS36031.1"/>
    </source>
</evidence>
<dbReference type="InterPro" id="IPR006507">
    <property type="entry name" value="UPF0283"/>
</dbReference>
<dbReference type="PANTHER" id="PTHR39342">
    <property type="entry name" value="UPF0283 MEMBRANE PROTEIN YCJF"/>
    <property type="match status" value="1"/>
</dbReference>
<dbReference type="PANTHER" id="PTHR39342:SF1">
    <property type="entry name" value="UPF0283 MEMBRANE PROTEIN YCJF"/>
    <property type="match status" value="1"/>
</dbReference>
<feature type="transmembrane region" description="Helical" evidence="8">
    <location>
        <begin position="101"/>
        <end position="119"/>
    </location>
</feature>
<dbReference type="InterPro" id="IPR021147">
    <property type="entry name" value="DUF697"/>
</dbReference>
<dbReference type="PATRIC" id="fig|883079.3.peg.2279"/>
<dbReference type="HOGENOM" id="CLU_057693_1_0_5"/>
<keyword evidence="3" id="KW-1003">Cell membrane</keyword>
<evidence type="ECO:0000256" key="5">
    <source>
        <dbReference type="ARBA" id="ARBA00022692"/>
    </source>
</evidence>
<keyword evidence="6 8" id="KW-1133">Transmembrane helix</keyword>
<keyword evidence="7 8" id="KW-0472">Membrane</keyword>
<evidence type="ECO:0000256" key="8">
    <source>
        <dbReference type="SAM" id="Phobius"/>
    </source>
</evidence>
<dbReference type="Pfam" id="PF05128">
    <property type="entry name" value="DUF697"/>
    <property type="match status" value="1"/>
</dbReference>
<keyword evidence="5 8" id="KW-0812">Transmembrane</keyword>
<dbReference type="AlphaFoldDB" id="K8P3H7"/>
<comment type="subcellular location">
    <subcellularLocation>
        <location evidence="1">Cell inner membrane</location>
        <topology evidence="1">Multi-pass membrane protein</topology>
    </subcellularLocation>
</comment>
<feature type="transmembrane region" description="Helical" evidence="8">
    <location>
        <begin position="214"/>
        <end position="238"/>
    </location>
</feature>
<dbReference type="RefSeq" id="WP_002713109.1">
    <property type="nucleotide sequence ID" value="NZ_KB375281.1"/>
</dbReference>
<dbReference type="GO" id="GO:0005886">
    <property type="term" value="C:plasma membrane"/>
    <property type="evidence" value="ECO:0007669"/>
    <property type="project" value="UniProtKB-SubCell"/>
</dbReference>
<evidence type="ECO:0000256" key="4">
    <source>
        <dbReference type="ARBA" id="ARBA00022519"/>
    </source>
</evidence>
<keyword evidence="4" id="KW-0997">Cell inner membrane</keyword>